<proteinExistence type="predicted"/>
<sequence length="221" mass="24766">MSNSDPTPQTASQTVEMQTALDESSSATAFLGWGITANVSRELFVRQNAGTKRPGTRYFVPGARIWVLPVRWGDGGEKRHVVGTRRRTHGTQLIHLVLNTRYLVNYRARPIYSQALLTAMLRGWLGQPEDVVYESEAAAHEEAVWRKERTTRDYHLGLVRTPEAHAGDELCRFCAGYRDSVGLTTAPAELATQDINPGESQWTDWRAPGKRDRLVLESCCP</sequence>
<gene>
    <name evidence="1" type="ORF">ACHIPZ_03890</name>
</gene>
<comment type="caution">
    <text evidence="1">The sequence shown here is derived from an EMBL/GenBank/DDBJ whole genome shotgun (WGS) entry which is preliminary data.</text>
</comment>
<organism evidence="1 2">
    <name type="scientific">Antrihabitans spumae</name>
    <dbReference type="NCBI Taxonomy" id="3373370"/>
    <lineage>
        <taxon>Bacteria</taxon>
        <taxon>Bacillati</taxon>
        <taxon>Actinomycetota</taxon>
        <taxon>Actinomycetes</taxon>
        <taxon>Mycobacteriales</taxon>
        <taxon>Nocardiaceae</taxon>
        <taxon>Antrihabitans</taxon>
    </lineage>
</organism>
<dbReference type="RefSeq" id="WP_395112781.1">
    <property type="nucleotide sequence ID" value="NZ_JBIMSO010000016.1"/>
</dbReference>
<dbReference type="EMBL" id="JBIMSO010000016">
    <property type="protein sequence ID" value="MFH5207365.1"/>
    <property type="molecule type" value="Genomic_DNA"/>
</dbReference>
<name>A0ABW7JHA0_9NOCA</name>
<accession>A0ABW7JHA0</accession>
<dbReference type="Proteomes" id="UP001609175">
    <property type="component" value="Unassembled WGS sequence"/>
</dbReference>
<protein>
    <submittedName>
        <fullName evidence="1">Uncharacterized protein</fullName>
    </submittedName>
</protein>
<reference evidence="1 2" key="1">
    <citation type="submission" date="2024-10" db="EMBL/GenBank/DDBJ databases">
        <authorList>
            <person name="Riesco R."/>
        </authorList>
    </citation>
    <scope>NUCLEOTIDE SEQUENCE [LARGE SCALE GENOMIC DNA]</scope>
    <source>
        <strain evidence="1 2">NCIMB 15449</strain>
    </source>
</reference>
<evidence type="ECO:0000313" key="1">
    <source>
        <dbReference type="EMBL" id="MFH5207365.1"/>
    </source>
</evidence>
<evidence type="ECO:0000313" key="2">
    <source>
        <dbReference type="Proteomes" id="UP001609175"/>
    </source>
</evidence>